<keyword evidence="17" id="KW-1185">Reference proteome</keyword>
<dbReference type="OrthoDB" id="9792335at2"/>
<evidence type="ECO:0000256" key="5">
    <source>
        <dbReference type="ARBA" id="ARBA00011921"/>
    </source>
</evidence>
<evidence type="ECO:0000313" key="16">
    <source>
        <dbReference type="EMBL" id="KRN77902.1"/>
    </source>
</evidence>
<keyword evidence="12" id="KW-0457">Lysine biosynthesis</keyword>
<comment type="caution">
    <text evidence="16">The sequence shown here is derived from an EMBL/GenBank/DDBJ whole genome shotgun (WGS) entry which is preliminary data.</text>
</comment>
<evidence type="ECO:0000256" key="12">
    <source>
        <dbReference type="ARBA" id="ARBA00023154"/>
    </source>
</evidence>
<dbReference type="GO" id="GO:0009089">
    <property type="term" value="P:lysine biosynthetic process via diaminopimelate"/>
    <property type="evidence" value="ECO:0007669"/>
    <property type="project" value="UniProtKB-UniPathway"/>
</dbReference>
<dbReference type="InterPro" id="IPR001261">
    <property type="entry name" value="ArgE/DapE_CS"/>
</dbReference>
<dbReference type="InterPro" id="IPR002933">
    <property type="entry name" value="Peptidase_M20"/>
</dbReference>
<dbReference type="EMBL" id="JQCD01000005">
    <property type="protein sequence ID" value="KRN77902.1"/>
    <property type="molecule type" value="Genomic_DNA"/>
</dbReference>
<evidence type="ECO:0000256" key="10">
    <source>
        <dbReference type="ARBA" id="ARBA00022833"/>
    </source>
</evidence>
<evidence type="ECO:0000256" key="3">
    <source>
        <dbReference type="ARBA" id="ARBA00005130"/>
    </source>
</evidence>
<evidence type="ECO:0000256" key="14">
    <source>
        <dbReference type="ARBA" id="ARBA00051301"/>
    </source>
</evidence>
<comment type="pathway">
    <text evidence="3">Amino-acid biosynthesis; L-lysine biosynthesis via DAP pathway; LL-2,6-diaminopimelate from (S)-tetrahydrodipicolinate (succinylase route): step 3/3.</text>
</comment>
<dbReference type="GO" id="GO:0046872">
    <property type="term" value="F:metal ion binding"/>
    <property type="evidence" value="ECO:0007669"/>
    <property type="project" value="UniProtKB-KW"/>
</dbReference>
<dbReference type="PANTHER" id="PTHR43808:SF8">
    <property type="entry name" value="PEPTIDASE M20 DIMERISATION DOMAIN-CONTAINING PROTEIN"/>
    <property type="match status" value="1"/>
</dbReference>
<organism evidence="16 17">
    <name type="scientific">Weissella minor</name>
    <dbReference type="NCBI Taxonomy" id="1620"/>
    <lineage>
        <taxon>Bacteria</taxon>
        <taxon>Bacillati</taxon>
        <taxon>Bacillota</taxon>
        <taxon>Bacilli</taxon>
        <taxon>Lactobacillales</taxon>
        <taxon>Lactobacillaceae</taxon>
        <taxon>Weissella</taxon>
    </lineage>
</organism>
<evidence type="ECO:0000256" key="7">
    <source>
        <dbReference type="ARBA" id="ARBA00022605"/>
    </source>
</evidence>
<dbReference type="Gene3D" id="3.40.630.10">
    <property type="entry name" value="Zn peptidases"/>
    <property type="match status" value="1"/>
</dbReference>
<evidence type="ECO:0000256" key="8">
    <source>
        <dbReference type="ARBA" id="ARBA00022723"/>
    </source>
</evidence>
<dbReference type="Gene3D" id="3.30.70.360">
    <property type="match status" value="1"/>
</dbReference>
<dbReference type="EC" id="3.5.1.18" evidence="5"/>
<evidence type="ECO:0000256" key="4">
    <source>
        <dbReference type="ARBA" id="ARBA00006247"/>
    </source>
</evidence>
<evidence type="ECO:0000256" key="9">
    <source>
        <dbReference type="ARBA" id="ARBA00022801"/>
    </source>
</evidence>
<keyword evidence="8" id="KW-0479">Metal-binding</keyword>
<dbReference type="InterPro" id="IPR001160">
    <property type="entry name" value="Peptidase_M20C"/>
</dbReference>
<dbReference type="STRING" id="1620.IV67_GL000720"/>
<evidence type="ECO:0000256" key="2">
    <source>
        <dbReference type="ARBA" id="ARBA00001947"/>
    </source>
</evidence>
<sequence>MNMQAEDKVKILSDLVSFDSRNGGERPVAEYLKKVFDEHGITSTVLPLSVNGDDRANLVAEIGSGKPVIGFTGHMDIVDYNAADWDTDPLKLTEKDGNLYGRGASDMKSGLAAMVLAMLELKEHESELNGTIRLLATAGEEVGMNGSEELEAQGYMEDVSALVVGEPTGYRAAYASKGELNVTLKSQGKAAHSSMPQFGINAVQQLIDVWNKIYASLEDSLPLSIDEDLGQTLFNLDVIQGGTQPNVIPENAEAEINIRTTPEFANDKLEAVIAKDIELFNESAQGEITSEVTMDIVPVKGDKDSVLIQSIKTLAEEHGVTDLPIVAMPGGCDASRLLLHKEIGFPVAVFGPGVPKMAHQANEYCTEQVYFDFIDIYPKLMVKMLDAMK</sequence>
<keyword evidence="10" id="KW-0862">Zinc</keyword>
<evidence type="ECO:0000256" key="6">
    <source>
        <dbReference type="ARBA" id="ARBA00016853"/>
    </source>
</evidence>
<dbReference type="NCBIfam" id="TIGR01910">
    <property type="entry name" value="DapE-ArgE"/>
    <property type="match status" value="1"/>
</dbReference>
<evidence type="ECO:0000313" key="17">
    <source>
        <dbReference type="Proteomes" id="UP000051673"/>
    </source>
</evidence>
<keyword evidence="9" id="KW-0378">Hydrolase</keyword>
<dbReference type="InterPro" id="IPR011650">
    <property type="entry name" value="Peptidase_M20_dimer"/>
</dbReference>
<dbReference type="GO" id="GO:0006508">
    <property type="term" value="P:proteolysis"/>
    <property type="evidence" value="ECO:0007669"/>
    <property type="project" value="InterPro"/>
</dbReference>
<protein>
    <recommendedName>
        <fullName evidence="6">Probable succinyl-diaminopimelate desuccinylase</fullName>
        <ecNumber evidence="5">3.5.1.18</ecNumber>
    </recommendedName>
</protein>
<dbReference type="InterPro" id="IPR010182">
    <property type="entry name" value="ArgE/DapE"/>
</dbReference>
<dbReference type="PATRIC" id="fig|1620.3.peg.730"/>
<dbReference type="Proteomes" id="UP000051673">
    <property type="component" value="Unassembled WGS sequence"/>
</dbReference>
<comment type="cofactor">
    <cofactor evidence="2">
        <name>Zn(2+)</name>
        <dbReference type="ChEBI" id="CHEBI:29105"/>
    </cofactor>
</comment>
<dbReference type="PANTHER" id="PTHR43808">
    <property type="entry name" value="ACETYLORNITHINE DEACETYLASE"/>
    <property type="match status" value="1"/>
</dbReference>
<dbReference type="CDD" id="cd08659">
    <property type="entry name" value="M20_ArgE_DapE-like"/>
    <property type="match status" value="1"/>
</dbReference>
<dbReference type="NCBIfam" id="NF006365">
    <property type="entry name" value="PRK08588.1"/>
    <property type="match status" value="1"/>
</dbReference>
<proteinExistence type="inferred from homology"/>
<dbReference type="AlphaFoldDB" id="A0A0R2JKX5"/>
<keyword evidence="11" id="KW-0220">Diaminopimelate biosynthesis</keyword>
<comment type="cofactor">
    <cofactor evidence="1">
        <name>Co(2+)</name>
        <dbReference type="ChEBI" id="CHEBI:48828"/>
    </cofactor>
</comment>
<dbReference type="SUPFAM" id="SSF55031">
    <property type="entry name" value="Bacterial exopeptidase dimerisation domain"/>
    <property type="match status" value="1"/>
</dbReference>
<dbReference type="PRINTS" id="PR00934">
    <property type="entry name" value="XHISDIPTASE"/>
</dbReference>
<comment type="similarity">
    <text evidence="4">Belongs to the peptidase M20A family.</text>
</comment>
<evidence type="ECO:0000256" key="13">
    <source>
        <dbReference type="ARBA" id="ARBA00023285"/>
    </source>
</evidence>
<dbReference type="InterPro" id="IPR050072">
    <property type="entry name" value="Peptidase_M20A"/>
</dbReference>
<dbReference type="GO" id="GO:0009014">
    <property type="term" value="F:succinyl-diaminopimelate desuccinylase activity"/>
    <property type="evidence" value="ECO:0007669"/>
    <property type="project" value="UniProtKB-EC"/>
</dbReference>
<evidence type="ECO:0000256" key="1">
    <source>
        <dbReference type="ARBA" id="ARBA00001941"/>
    </source>
</evidence>
<dbReference type="Pfam" id="PF07687">
    <property type="entry name" value="M20_dimer"/>
    <property type="match status" value="1"/>
</dbReference>
<dbReference type="GO" id="GO:0019877">
    <property type="term" value="P:diaminopimelate biosynthetic process"/>
    <property type="evidence" value="ECO:0007669"/>
    <property type="project" value="UniProtKB-KW"/>
</dbReference>
<feature type="domain" description="Peptidase M20 dimerisation" evidence="15">
    <location>
        <begin position="174"/>
        <end position="278"/>
    </location>
</feature>
<keyword evidence="13" id="KW-0170">Cobalt</keyword>
<dbReference type="SUPFAM" id="SSF53187">
    <property type="entry name" value="Zn-dependent exopeptidases"/>
    <property type="match status" value="1"/>
</dbReference>
<dbReference type="PROSITE" id="PS00759">
    <property type="entry name" value="ARGE_DAPE_CPG2_2"/>
    <property type="match status" value="1"/>
</dbReference>
<dbReference type="UniPathway" id="UPA00034">
    <property type="reaction ID" value="UER00021"/>
</dbReference>
<reference evidence="16 17" key="1">
    <citation type="journal article" date="2015" name="Genome Announc.">
        <title>Expanding the biotechnology potential of lactobacilli through comparative genomics of 213 strains and associated genera.</title>
        <authorList>
            <person name="Sun Z."/>
            <person name="Harris H.M."/>
            <person name="McCann A."/>
            <person name="Guo C."/>
            <person name="Argimon S."/>
            <person name="Zhang W."/>
            <person name="Yang X."/>
            <person name="Jeffery I.B."/>
            <person name="Cooney J.C."/>
            <person name="Kagawa T.F."/>
            <person name="Liu W."/>
            <person name="Song Y."/>
            <person name="Salvetti E."/>
            <person name="Wrobel A."/>
            <person name="Rasinkangas P."/>
            <person name="Parkhill J."/>
            <person name="Rea M.C."/>
            <person name="O'Sullivan O."/>
            <person name="Ritari J."/>
            <person name="Douillard F.P."/>
            <person name="Paul Ross R."/>
            <person name="Yang R."/>
            <person name="Briner A.E."/>
            <person name="Felis G.E."/>
            <person name="de Vos W.M."/>
            <person name="Barrangou R."/>
            <person name="Klaenhammer T.R."/>
            <person name="Caufield P.W."/>
            <person name="Cui Y."/>
            <person name="Zhang H."/>
            <person name="O'Toole P.W."/>
        </authorList>
    </citation>
    <scope>NUCLEOTIDE SEQUENCE [LARGE SCALE GENOMIC DNA]</scope>
    <source>
        <strain evidence="16 17">DSM 20014</strain>
    </source>
</reference>
<name>A0A0R2JKX5_9LACO</name>
<accession>A0A0R2JKX5</accession>
<gene>
    <name evidence="16" type="ORF">IV67_GL000720</name>
</gene>
<evidence type="ECO:0000256" key="11">
    <source>
        <dbReference type="ARBA" id="ARBA00022915"/>
    </source>
</evidence>
<keyword evidence="7" id="KW-0028">Amino-acid biosynthesis</keyword>
<evidence type="ECO:0000259" key="15">
    <source>
        <dbReference type="Pfam" id="PF07687"/>
    </source>
</evidence>
<comment type="catalytic activity">
    <reaction evidence="14">
        <text>N-succinyl-(2S,6S)-2,6-diaminopimelate + H2O = (2S,6S)-2,6-diaminopimelate + succinate</text>
        <dbReference type="Rhea" id="RHEA:22608"/>
        <dbReference type="ChEBI" id="CHEBI:15377"/>
        <dbReference type="ChEBI" id="CHEBI:30031"/>
        <dbReference type="ChEBI" id="CHEBI:57609"/>
        <dbReference type="ChEBI" id="CHEBI:58087"/>
        <dbReference type="EC" id="3.5.1.18"/>
    </reaction>
</comment>
<dbReference type="InterPro" id="IPR036264">
    <property type="entry name" value="Bact_exopeptidase_dim_dom"/>
</dbReference>
<dbReference type="Pfam" id="PF01546">
    <property type="entry name" value="Peptidase_M20"/>
    <property type="match status" value="1"/>
</dbReference>